<name>A0A9X1MIA0_9MICC</name>
<gene>
    <name evidence="1" type="ORF">LJ757_18045</name>
</gene>
<accession>A0A9X1MIA0</accession>
<dbReference type="AlphaFoldDB" id="A0A9X1MIA0"/>
<evidence type="ECO:0000313" key="1">
    <source>
        <dbReference type="EMBL" id="MCC3299700.1"/>
    </source>
</evidence>
<keyword evidence="2" id="KW-1185">Reference proteome</keyword>
<sequence>MSTADLLQRTGGHQIELIRNSGPGDQESWVGCSCDPEWQGADEASHAAHVAAFAAGAMTPFAWAQDQLQNLDSVISYMESTDEASWRVNTVRSADDTTNCFFGHLFDMGGEDKRGSQLWNLFEEIWATTYMVYPVNDGRNPDYPQETPKQRILAYLRDLRDGKAKSTSVLVAEDMARFEAEERGEISNVPHT</sequence>
<evidence type="ECO:0000313" key="2">
    <source>
        <dbReference type="Proteomes" id="UP001139158"/>
    </source>
</evidence>
<protein>
    <submittedName>
        <fullName evidence="1">Uncharacterized protein</fullName>
    </submittedName>
</protein>
<dbReference type="Proteomes" id="UP001139158">
    <property type="component" value="Unassembled WGS sequence"/>
</dbReference>
<reference evidence="1" key="1">
    <citation type="submission" date="2021-10" db="EMBL/GenBank/DDBJ databases">
        <title>Novel species in genus Arthrobacter.</title>
        <authorList>
            <person name="Liu Y."/>
        </authorList>
    </citation>
    <scope>NUCLEOTIDE SEQUENCE</scope>
    <source>
        <strain evidence="1">Zg-Y453</strain>
    </source>
</reference>
<comment type="caution">
    <text evidence="1">The sequence shown here is derived from an EMBL/GenBank/DDBJ whole genome shotgun (WGS) entry which is preliminary data.</text>
</comment>
<dbReference type="EMBL" id="JAJFZV010000020">
    <property type="protein sequence ID" value="MCC3299700.1"/>
    <property type="molecule type" value="Genomic_DNA"/>
</dbReference>
<proteinExistence type="predicted"/>
<organism evidence="1 2">
    <name type="scientific">Arthrobacter caoxuetaonis</name>
    <dbReference type="NCBI Taxonomy" id="2886935"/>
    <lineage>
        <taxon>Bacteria</taxon>
        <taxon>Bacillati</taxon>
        <taxon>Actinomycetota</taxon>
        <taxon>Actinomycetes</taxon>
        <taxon>Micrococcales</taxon>
        <taxon>Micrococcaceae</taxon>
        <taxon>Arthrobacter</taxon>
    </lineage>
</organism>
<dbReference type="RefSeq" id="WP_227897686.1">
    <property type="nucleotide sequence ID" value="NZ_CP099467.1"/>
</dbReference>